<keyword evidence="1" id="KW-0659">Purine metabolism</keyword>
<evidence type="ECO:0000313" key="3">
    <source>
        <dbReference type="EMBL" id="GGU87639.1"/>
    </source>
</evidence>
<evidence type="ECO:0000313" key="4">
    <source>
        <dbReference type="Proteomes" id="UP000654471"/>
    </source>
</evidence>
<evidence type="ECO:0000259" key="2">
    <source>
        <dbReference type="Pfam" id="PF09349"/>
    </source>
</evidence>
<keyword evidence="4" id="KW-1185">Reference proteome</keyword>
<sequence length="143" mass="15563">MAALLACCGSRRWAERVAAHRPYPDPGSLLAACDEASYDLTPTEVAGALARESAAPLPTAARGPGTRAAATALRAAHAEYERRFRHVFTLCLDGYRDEELLDRTLYALRTRLGNAPDQERSVTADELRRLARGRLARLAATCP</sequence>
<proteinExistence type="predicted"/>
<dbReference type="Gene3D" id="1.10.3330.10">
    <property type="entry name" value="Oxo-4-hydroxy-4-carboxy-5-ureidoimidazoline decarboxylase"/>
    <property type="match status" value="1"/>
</dbReference>
<organism evidence="3 4">
    <name type="scientific">Streptomyces albospinus</name>
    <dbReference type="NCBI Taxonomy" id="285515"/>
    <lineage>
        <taxon>Bacteria</taxon>
        <taxon>Bacillati</taxon>
        <taxon>Actinomycetota</taxon>
        <taxon>Actinomycetes</taxon>
        <taxon>Kitasatosporales</taxon>
        <taxon>Streptomycetaceae</taxon>
        <taxon>Streptomyces</taxon>
    </lineage>
</organism>
<dbReference type="InterPro" id="IPR018020">
    <property type="entry name" value="OHCU_decarboxylase"/>
</dbReference>
<dbReference type="NCBIfam" id="NF010372">
    <property type="entry name" value="PRK13798.1"/>
    <property type="match status" value="1"/>
</dbReference>
<dbReference type="SUPFAM" id="SSF158694">
    <property type="entry name" value="UraD-Like"/>
    <property type="match status" value="1"/>
</dbReference>
<gene>
    <name evidence="3" type="ORF">GCM10010211_62230</name>
</gene>
<dbReference type="InterPro" id="IPR036778">
    <property type="entry name" value="OHCU_decarboxylase_sf"/>
</dbReference>
<evidence type="ECO:0000256" key="1">
    <source>
        <dbReference type="ARBA" id="ARBA00022631"/>
    </source>
</evidence>
<name>A0ABQ2VHP3_9ACTN</name>
<dbReference type="EMBL" id="BMRP01000030">
    <property type="protein sequence ID" value="GGU87639.1"/>
    <property type="molecule type" value="Genomic_DNA"/>
</dbReference>
<feature type="domain" description="Oxo-4-hydroxy-4-carboxy-5-ureidoimidazoline decarboxylase" evidence="2">
    <location>
        <begin position="2"/>
        <end position="136"/>
    </location>
</feature>
<protein>
    <recommendedName>
        <fullName evidence="2">Oxo-4-hydroxy-4-carboxy-5-ureidoimidazoline decarboxylase domain-containing protein</fullName>
    </recommendedName>
</protein>
<accession>A0ABQ2VHP3</accession>
<dbReference type="Proteomes" id="UP000654471">
    <property type="component" value="Unassembled WGS sequence"/>
</dbReference>
<reference evidence="4" key="1">
    <citation type="journal article" date="2019" name="Int. J. Syst. Evol. Microbiol.">
        <title>The Global Catalogue of Microorganisms (GCM) 10K type strain sequencing project: providing services to taxonomists for standard genome sequencing and annotation.</title>
        <authorList>
            <consortium name="The Broad Institute Genomics Platform"/>
            <consortium name="The Broad Institute Genome Sequencing Center for Infectious Disease"/>
            <person name="Wu L."/>
            <person name="Ma J."/>
        </authorList>
    </citation>
    <scope>NUCLEOTIDE SEQUENCE [LARGE SCALE GENOMIC DNA]</scope>
    <source>
        <strain evidence="4">JCM 3399</strain>
    </source>
</reference>
<comment type="caution">
    <text evidence="3">The sequence shown here is derived from an EMBL/GenBank/DDBJ whole genome shotgun (WGS) entry which is preliminary data.</text>
</comment>
<dbReference type="Pfam" id="PF09349">
    <property type="entry name" value="OHCU_decarbox"/>
    <property type="match status" value="1"/>
</dbReference>